<dbReference type="GO" id="GO:0009037">
    <property type="term" value="F:tyrosine-based site-specific recombinase activity"/>
    <property type="evidence" value="ECO:0007669"/>
    <property type="project" value="UniProtKB-UniRule"/>
</dbReference>
<dbReference type="Gene3D" id="1.10.443.10">
    <property type="entry name" value="Intergrase catalytic core"/>
    <property type="match status" value="1"/>
</dbReference>
<protein>
    <recommendedName>
        <fullName evidence="5">Tyrosine recombinase XerA</fullName>
    </recommendedName>
</protein>
<dbReference type="Pfam" id="PF02899">
    <property type="entry name" value="Phage_int_SAM_1"/>
    <property type="match status" value="1"/>
</dbReference>
<feature type="active site" evidence="5">
    <location>
        <position position="180"/>
    </location>
</feature>
<dbReference type="GO" id="GO:0006313">
    <property type="term" value="P:DNA transposition"/>
    <property type="evidence" value="ECO:0007669"/>
    <property type="project" value="UniProtKB-UniRule"/>
</dbReference>
<dbReference type="PROSITE" id="PS51900">
    <property type="entry name" value="CB"/>
    <property type="match status" value="1"/>
</dbReference>
<keyword evidence="4 5" id="KW-0233">DNA recombination</keyword>
<dbReference type="Proteomes" id="UP000237153">
    <property type="component" value="Unassembled WGS sequence"/>
</dbReference>
<feature type="domain" description="Core-binding (CB)" evidence="7">
    <location>
        <begin position="12"/>
        <end position="105"/>
    </location>
</feature>
<dbReference type="InterPro" id="IPR044068">
    <property type="entry name" value="CB"/>
</dbReference>
<gene>
    <name evidence="5" type="primary">xerA</name>
    <name evidence="9" type="ORF">C0188_01005</name>
    <name evidence="8" type="ORF">ENO39_00030</name>
</gene>
<comment type="subcellular location">
    <subcellularLocation>
        <location evidence="5">Cytoplasm</location>
    </subcellularLocation>
</comment>
<dbReference type="HAMAP" id="MF_02055">
    <property type="entry name" value="Recomb_XerA"/>
    <property type="match status" value="1"/>
</dbReference>
<keyword evidence="3 5" id="KW-0238">DNA-binding</keyword>
<feature type="domain" description="Tyr recombinase" evidence="6">
    <location>
        <begin position="120"/>
        <end position="287"/>
    </location>
</feature>
<dbReference type="InterPro" id="IPR026870">
    <property type="entry name" value="Zinc_ribbon_dom"/>
</dbReference>
<dbReference type="PANTHER" id="PTHR30349:SF41">
    <property type="entry name" value="INTEGRASE_RECOMBINASE PROTEIN MJ0367-RELATED"/>
    <property type="match status" value="1"/>
</dbReference>
<accession>A0A2J6N847</accession>
<dbReference type="InterPro" id="IPR013762">
    <property type="entry name" value="Integrase-like_cat_sf"/>
</dbReference>
<dbReference type="AlphaFoldDB" id="A0A2J6N847"/>
<dbReference type="SUPFAM" id="SSF56349">
    <property type="entry name" value="DNA breaking-rejoining enzymes"/>
    <property type="match status" value="1"/>
</dbReference>
<dbReference type="GO" id="GO:0005737">
    <property type="term" value="C:cytoplasm"/>
    <property type="evidence" value="ECO:0007669"/>
    <property type="project" value="UniProtKB-SubCell"/>
</dbReference>
<dbReference type="Pfam" id="PF13240">
    <property type="entry name" value="Zn_Ribbon_1"/>
    <property type="match status" value="1"/>
</dbReference>
<keyword evidence="1 5" id="KW-0963">Cytoplasm</keyword>
<dbReference type="InterPro" id="IPR050090">
    <property type="entry name" value="Tyrosine_recombinase_XerCD"/>
</dbReference>
<sequence>MLTKAGDEIKEMSSEQAAEYFLSLLSASGLSEKTIRSYRAAIYDFLNFSKVKRLNEISQNLILNWINYRLKNGFEKRGGKEEKRKIQSTMHYYTLFLRKWLTWAGFDSKIVPIVKKPQSGEISVLTKEEIDKLFSSSRDLLDMLIISLLFETGMRANELLSITADDVDLTDGEISVKNAKYGKVRTVFLGENSKFLLAERVKNISSGERVIPLSYNGLYKRIKSLAKRAGIPLEKVRPHILRHTFATEAVRSGMSLPALQKILGHSDIKVTQIYTHLLKDDLKKEYYSKFTSSREKTMSKNDESSAFNDENIHEDIKFCPNCGKKLPPGSKFCPFCGYRLPLVGSDGSNQIET</sequence>
<evidence type="ECO:0000313" key="8">
    <source>
        <dbReference type="EMBL" id="HEW63441.1"/>
    </source>
</evidence>
<comment type="function">
    <text evidence="5">Site-specific tyrosine recombinase, which acts by catalyzing the cutting and rejoining of the recombining DNA molecules.</text>
</comment>
<feature type="active site" evidence="5">
    <location>
        <position position="242"/>
    </location>
</feature>
<evidence type="ECO:0000259" key="7">
    <source>
        <dbReference type="PROSITE" id="PS51900"/>
    </source>
</evidence>
<evidence type="ECO:0000313" key="10">
    <source>
        <dbReference type="Proteomes" id="UP000237153"/>
    </source>
</evidence>
<comment type="caution">
    <text evidence="9">The sequence shown here is derived from an EMBL/GenBank/DDBJ whole genome shotgun (WGS) entry which is preliminary data.</text>
</comment>
<name>A0A2J6N847_9CREN</name>
<reference evidence="9 10" key="1">
    <citation type="submission" date="2018-01" db="EMBL/GenBank/DDBJ databases">
        <title>Metagenomic assembled genomes from two thermal pools in the Uzon Caldera, Kamchatka, Russia.</title>
        <authorList>
            <person name="Wilkins L."/>
            <person name="Ettinger C."/>
        </authorList>
    </citation>
    <scope>NUCLEOTIDE SEQUENCE [LARGE SCALE GENOMIC DNA]</scope>
    <source>
        <strain evidence="9">ZAV-06</strain>
    </source>
</reference>
<dbReference type="InterPro" id="IPR002104">
    <property type="entry name" value="Integrase_catalytic"/>
</dbReference>
<dbReference type="InterPro" id="IPR011010">
    <property type="entry name" value="DNA_brk_join_enz"/>
</dbReference>
<dbReference type="InterPro" id="IPR004107">
    <property type="entry name" value="Integrase_SAM-like_N"/>
</dbReference>
<evidence type="ECO:0000259" key="6">
    <source>
        <dbReference type="PROSITE" id="PS51898"/>
    </source>
</evidence>
<feature type="active site" evidence="5">
    <location>
        <position position="239"/>
    </location>
</feature>
<organism evidence="9 10">
    <name type="scientific">Fervidicoccus fontis</name>
    <dbReference type="NCBI Taxonomy" id="683846"/>
    <lineage>
        <taxon>Archaea</taxon>
        <taxon>Thermoproteota</taxon>
        <taxon>Thermoprotei</taxon>
        <taxon>Fervidicoccales</taxon>
        <taxon>Fervidicoccaceae</taxon>
        <taxon>Fervidicoccus</taxon>
    </lineage>
</organism>
<dbReference type="PANTHER" id="PTHR30349">
    <property type="entry name" value="PHAGE INTEGRASE-RELATED"/>
    <property type="match status" value="1"/>
</dbReference>
<dbReference type="CDD" id="cd00397">
    <property type="entry name" value="DNA_BRE_C"/>
    <property type="match status" value="1"/>
</dbReference>
<feature type="active site" description="O-(3'-phospho-DNA)-tyrosine intermediate" evidence="5">
    <location>
        <position position="274"/>
    </location>
</feature>
<dbReference type="InterPro" id="IPR033686">
    <property type="entry name" value="XerA"/>
</dbReference>
<feature type="active site" evidence="5">
    <location>
        <position position="265"/>
    </location>
</feature>
<evidence type="ECO:0000313" key="9">
    <source>
        <dbReference type="EMBL" id="PMB75897.1"/>
    </source>
</evidence>
<evidence type="ECO:0000256" key="3">
    <source>
        <dbReference type="ARBA" id="ARBA00023125"/>
    </source>
</evidence>
<dbReference type="Gene3D" id="1.10.150.130">
    <property type="match status" value="1"/>
</dbReference>
<dbReference type="RefSeq" id="WP_272984686.1">
    <property type="nucleotide sequence ID" value="NZ_DSFH01000001.1"/>
</dbReference>
<evidence type="ECO:0000256" key="1">
    <source>
        <dbReference type="ARBA" id="ARBA00022490"/>
    </source>
</evidence>
<evidence type="ECO:0000256" key="4">
    <source>
        <dbReference type="ARBA" id="ARBA00023172"/>
    </source>
</evidence>
<dbReference type="Pfam" id="PF00589">
    <property type="entry name" value="Phage_integrase"/>
    <property type="match status" value="1"/>
</dbReference>
<comment type="similarity">
    <text evidence="5">Belongs to the 'phage' integrase family. XerA subfamily.</text>
</comment>
<dbReference type="Proteomes" id="UP000886076">
    <property type="component" value="Unassembled WGS sequence"/>
</dbReference>
<dbReference type="InterPro" id="IPR010998">
    <property type="entry name" value="Integrase_recombinase_N"/>
</dbReference>
<dbReference type="PROSITE" id="PS51898">
    <property type="entry name" value="TYR_RECOMBINASE"/>
    <property type="match status" value="1"/>
</dbReference>
<evidence type="ECO:0000256" key="5">
    <source>
        <dbReference type="HAMAP-Rule" id="MF_02055"/>
    </source>
</evidence>
<feature type="active site" evidence="5">
    <location>
        <position position="155"/>
    </location>
</feature>
<proteinExistence type="inferred from homology"/>
<reference evidence="8" key="2">
    <citation type="journal article" date="2020" name="mSystems">
        <title>Genome- and Community-Level Interaction Insights into Carbon Utilization and Element Cycling Functions of Hydrothermarchaeota in Hydrothermal Sediment.</title>
        <authorList>
            <person name="Zhou Z."/>
            <person name="Liu Y."/>
            <person name="Xu W."/>
            <person name="Pan J."/>
            <person name="Luo Z.H."/>
            <person name="Li M."/>
        </authorList>
    </citation>
    <scope>NUCLEOTIDE SEQUENCE [LARGE SCALE GENOMIC DNA]</scope>
    <source>
        <strain evidence="8">SpSt-1261</strain>
    </source>
</reference>
<dbReference type="EMBL" id="DSFH01000001">
    <property type="protein sequence ID" value="HEW63441.1"/>
    <property type="molecule type" value="Genomic_DNA"/>
</dbReference>
<dbReference type="EMBL" id="PNIM01000004">
    <property type="protein sequence ID" value="PMB75897.1"/>
    <property type="molecule type" value="Genomic_DNA"/>
</dbReference>
<keyword evidence="2 5" id="KW-0229">DNA integration</keyword>
<dbReference type="GO" id="GO:0003677">
    <property type="term" value="F:DNA binding"/>
    <property type="evidence" value="ECO:0007669"/>
    <property type="project" value="UniProtKB-UniRule"/>
</dbReference>
<evidence type="ECO:0000256" key="2">
    <source>
        <dbReference type="ARBA" id="ARBA00022908"/>
    </source>
</evidence>